<protein>
    <submittedName>
        <fullName evidence="4">Pre-mRNA-splicing factor cwc26</fullName>
    </submittedName>
</protein>
<organism evidence="4 5">
    <name type="scientific">Rhizopus azygosporus</name>
    <name type="common">Rhizopus microsporus var. azygosporus</name>
    <dbReference type="NCBI Taxonomy" id="86630"/>
    <lineage>
        <taxon>Eukaryota</taxon>
        <taxon>Fungi</taxon>
        <taxon>Fungi incertae sedis</taxon>
        <taxon>Mucoromycota</taxon>
        <taxon>Mucoromycotina</taxon>
        <taxon>Mucoromycetes</taxon>
        <taxon>Mucorales</taxon>
        <taxon>Mucorineae</taxon>
        <taxon>Rhizopodaceae</taxon>
        <taxon>Rhizopus</taxon>
    </lineage>
</organism>
<dbReference type="Pfam" id="PF09736">
    <property type="entry name" value="Bud13"/>
    <property type="match status" value="1"/>
</dbReference>
<feature type="coiled-coil region" evidence="2">
    <location>
        <begin position="149"/>
        <end position="218"/>
    </location>
</feature>
<feature type="region of interest" description="Disordered" evidence="3">
    <location>
        <begin position="117"/>
        <end position="149"/>
    </location>
</feature>
<name>A0A367J045_RHIAZ</name>
<evidence type="ECO:0000256" key="1">
    <source>
        <dbReference type="ARBA" id="ARBA00011069"/>
    </source>
</evidence>
<dbReference type="EMBL" id="PJQL01002704">
    <property type="protein sequence ID" value="RCH83315.1"/>
    <property type="molecule type" value="Genomic_DNA"/>
</dbReference>
<accession>A0A367J045</accession>
<dbReference type="GO" id="GO:0003723">
    <property type="term" value="F:RNA binding"/>
    <property type="evidence" value="ECO:0007669"/>
    <property type="project" value="TreeGrafter"/>
</dbReference>
<dbReference type="GO" id="GO:0070274">
    <property type="term" value="C:RES complex"/>
    <property type="evidence" value="ECO:0007669"/>
    <property type="project" value="TreeGrafter"/>
</dbReference>
<dbReference type="PANTHER" id="PTHR31809:SF0">
    <property type="entry name" value="BUD13 HOMOLOG"/>
    <property type="match status" value="1"/>
</dbReference>
<dbReference type="Proteomes" id="UP000252139">
    <property type="component" value="Unassembled WGS sequence"/>
</dbReference>
<evidence type="ECO:0000313" key="4">
    <source>
        <dbReference type="EMBL" id="RCH83315.1"/>
    </source>
</evidence>
<dbReference type="AlphaFoldDB" id="A0A367J045"/>
<dbReference type="InterPro" id="IPR018609">
    <property type="entry name" value="Bud13"/>
</dbReference>
<comment type="similarity">
    <text evidence="1">Belongs to the CWC26 family.</text>
</comment>
<keyword evidence="2" id="KW-0175">Coiled coil</keyword>
<reference evidence="4 5" key="1">
    <citation type="journal article" date="2018" name="G3 (Bethesda)">
        <title>Phylogenetic and Phylogenomic Definition of Rhizopus Species.</title>
        <authorList>
            <person name="Gryganskyi A.P."/>
            <person name="Golan J."/>
            <person name="Dolatabadi S."/>
            <person name="Mondo S."/>
            <person name="Robb S."/>
            <person name="Idnurm A."/>
            <person name="Muszewska A."/>
            <person name="Steczkiewicz K."/>
            <person name="Masonjones S."/>
            <person name="Liao H.L."/>
            <person name="Gajdeczka M.T."/>
            <person name="Anike F."/>
            <person name="Vuek A."/>
            <person name="Anishchenko I.M."/>
            <person name="Voigt K."/>
            <person name="de Hoog G.S."/>
            <person name="Smith M.E."/>
            <person name="Heitman J."/>
            <person name="Vilgalys R."/>
            <person name="Stajich J.E."/>
        </authorList>
    </citation>
    <scope>NUCLEOTIDE SEQUENCE [LARGE SCALE GENOMIC DNA]</scope>
    <source>
        <strain evidence="4 5">CBS 357.93</strain>
    </source>
</reference>
<dbReference type="OrthoDB" id="6022at2759"/>
<sequence length="337" mass="38894">MDKIKQLDNDEIIRQKYLARGPGDAATKAYIVAKYLDDSTRKKKKKKKSSTTAPKLGNIGIIDEDAFGWNTEDKKEDTEAKELEIEAEFVTKGDPFHGAVNNWQTVREGVRRQEAETLEDMDEDDAPVVVESDDVPRMSNGQRAGVLTKEEIKAEAERARLAEKRAMERLKREHQEEAAETVYRDVSGRKVDIKVKKAEEARRRREEIEKEAKRMEWGKGLVQRRAAEEEKRRLMEEKDKPLARYADDVELNQELKEKERWNDPAAGFLTKKSTSKGKRLVRPTYKGAWKPNRFMIPPGYRWDGVDRSTGFEDNLLLQKNQAKSRAAEAHAWSTEDM</sequence>
<evidence type="ECO:0000256" key="2">
    <source>
        <dbReference type="SAM" id="Coils"/>
    </source>
</evidence>
<keyword evidence="5" id="KW-1185">Reference proteome</keyword>
<dbReference type="InterPro" id="IPR051112">
    <property type="entry name" value="CWC26_splicing_factor"/>
</dbReference>
<dbReference type="PANTHER" id="PTHR31809">
    <property type="entry name" value="BUD13 HOMOLOG"/>
    <property type="match status" value="1"/>
</dbReference>
<feature type="compositionally biased region" description="Acidic residues" evidence="3">
    <location>
        <begin position="117"/>
        <end position="126"/>
    </location>
</feature>
<gene>
    <name evidence="4" type="primary">CWC26</name>
    <name evidence="4" type="ORF">CU097_007122</name>
</gene>
<evidence type="ECO:0000256" key="3">
    <source>
        <dbReference type="SAM" id="MobiDB-lite"/>
    </source>
</evidence>
<proteinExistence type="inferred from homology"/>
<comment type="caution">
    <text evidence="4">The sequence shown here is derived from an EMBL/GenBank/DDBJ whole genome shotgun (WGS) entry which is preliminary data.</text>
</comment>
<dbReference type="STRING" id="86630.A0A367J045"/>
<evidence type="ECO:0000313" key="5">
    <source>
        <dbReference type="Proteomes" id="UP000252139"/>
    </source>
</evidence>
<dbReference type="GO" id="GO:0005684">
    <property type="term" value="C:U2-type spliceosomal complex"/>
    <property type="evidence" value="ECO:0007669"/>
    <property type="project" value="TreeGrafter"/>
</dbReference>
<dbReference type="GO" id="GO:0000398">
    <property type="term" value="P:mRNA splicing, via spliceosome"/>
    <property type="evidence" value="ECO:0007669"/>
    <property type="project" value="TreeGrafter"/>
</dbReference>